<protein>
    <submittedName>
        <fullName evidence="13">TonB-dependent receptor</fullName>
    </submittedName>
</protein>
<keyword evidence="2 8" id="KW-0813">Transport</keyword>
<dbReference type="PANTHER" id="PTHR47234:SF3">
    <property type="entry name" value="SECRETIN_TONB SHORT N-TERMINAL DOMAIN-CONTAINING PROTEIN"/>
    <property type="match status" value="1"/>
</dbReference>
<dbReference type="InterPro" id="IPR012910">
    <property type="entry name" value="Plug_dom"/>
</dbReference>
<feature type="domain" description="TonB-dependent receptor-like beta-barrel" evidence="11">
    <location>
        <begin position="322"/>
        <end position="823"/>
    </location>
</feature>
<evidence type="ECO:0000256" key="9">
    <source>
        <dbReference type="RuleBase" id="RU003357"/>
    </source>
</evidence>
<dbReference type="Pfam" id="PF00593">
    <property type="entry name" value="TonB_dep_Rec_b-barrel"/>
    <property type="match status" value="1"/>
</dbReference>
<dbReference type="AlphaFoldDB" id="A0A418YSS5"/>
<evidence type="ECO:0000313" key="13">
    <source>
        <dbReference type="EMBL" id="RJG54902.1"/>
    </source>
</evidence>
<keyword evidence="6 8" id="KW-0472">Membrane</keyword>
<evidence type="ECO:0000256" key="8">
    <source>
        <dbReference type="PROSITE-ProRule" id="PRU01360"/>
    </source>
</evidence>
<dbReference type="Pfam" id="PF07715">
    <property type="entry name" value="Plug"/>
    <property type="match status" value="1"/>
</dbReference>
<evidence type="ECO:0000256" key="6">
    <source>
        <dbReference type="ARBA" id="ARBA00023136"/>
    </source>
</evidence>
<evidence type="ECO:0000259" key="11">
    <source>
        <dbReference type="Pfam" id="PF00593"/>
    </source>
</evidence>
<comment type="caution">
    <text evidence="13">The sequence shown here is derived from an EMBL/GenBank/DDBJ whole genome shotgun (WGS) entry which is preliminary data.</text>
</comment>
<proteinExistence type="inferred from homology"/>
<keyword evidence="3 8" id="KW-1134">Transmembrane beta strand</keyword>
<sequence>MTRLSALKLSLILASSWSACAIAQDAPQEPQVDEGTAIIVTGTRAVGMQATESAAPVTVLSQDALTHVGQPNLNQVLTQIVPSFTAQTQGTDLSSFSLSARLRGLSPNHTLVLVNGKRRHGNGILQVLGAFSGSAAPSIDLIPPDSVARVEVLQEGAAAVYGTDAIAGVINFILKDDPEGGSIKLTGGQYYDSEGELFSISGNYGIKLGEDGYINLSLFHRRQDYTTLGEGQVQVTQPDGTLQPNAPAQWSNLAGDALAGINGGQPKTELNLLFYNAGYDFGGVEVYSFGSLARREGWAKQGYRHPKRICYEYTGSGATHQQINSGGAVTTTPYDPNVCYSNTGTLGMVPLQHVIEDEYSFTVGARGEAAGWNYDLSTTYGNQKNEIWTENSAHREQWQDSYKASLLGVGSPRTVDKAYDGGFRLSQTTVTADIRKEFDLGMATPLTFAFGGEYRKDTYEIVQGDANSTDRTGVQSFPGYKATDAGRFKRSSRAGYLNFIANPVEGWTVDLAGRYEDYTDFGDTLIGKITTRYDISDAFAVRATASTGFRAPTLAEQKYSTINVGPTSAVAQLPAGTPAAALLGFDSLGPEKSKNFSAGVVLRPVPKLAITVDAYLIKIKDRIAATASRNAVQGGVIQQGAAAIFDALAAAGIVLDTALQTVGVQSFTNGIDTETKGIDFSASYPVALDFGTLNLSLNGNYNKTKITKNKVGYPLFNAASESNIEDTTPKYKVGFGALLKADKLTVNLRETLYAKTSVLVRPGVGSGVIPDGGFLIADGALVNGVNANQLYFNGVVKQAIITDLEVGYDFTDNVTFSIGANNLFDKIPEVPKLVTGTGVVVNPGVSPYINGSGAYNSPYGHGAYGTSGGYYYARIDFKF</sequence>
<dbReference type="InterPro" id="IPR039426">
    <property type="entry name" value="TonB-dep_rcpt-like"/>
</dbReference>
<dbReference type="Proteomes" id="UP000283469">
    <property type="component" value="Unassembled WGS sequence"/>
</dbReference>
<dbReference type="InterPro" id="IPR037066">
    <property type="entry name" value="Plug_dom_sf"/>
</dbReference>
<feature type="signal peptide" evidence="10">
    <location>
        <begin position="1"/>
        <end position="21"/>
    </location>
</feature>
<keyword evidence="14" id="KW-1185">Reference proteome</keyword>
<dbReference type="Gene3D" id="2.40.170.20">
    <property type="entry name" value="TonB-dependent receptor, beta-barrel domain"/>
    <property type="match status" value="1"/>
</dbReference>
<evidence type="ECO:0000256" key="10">
    <source>
        <dbReference type="SAM" id="SignalP"/>
    </source>
</evidence>
<evidence type="ECO:0000313" key="14">
    <source>
        <dbReference type="Proteomes" id="UP000283469"/>
    </source>
</evidence>
<keyword evidence="10" id="KW-0732">Signal</keyword>
<dbReference type="EMBL" id="QVRA01000008">
    <property type="protein sequence ID" value="RJG54902.1"/>
    <property type="molecule type" value="Genomic_DNA"/>
</dbReference>
<accession>A0A418YSS5</accession>
<evidence type="ECO:0000256" key="2">
    <source>
        <dbReference type="ARBA" id="ARBA00022448"/>
    </source>
</evidence>
<evidence type="ECO:0000256" key="5">
    <source>
        <dbReference type="ARBA" id="ARBA00023077"/>
    </source>
</evidence>
<organism evidence="13 14">
    <name type="scientific">Sphingobium terrigena</name>
    <dbReference type="NCBI Taxonomy" id="2304063"/>
    <lineage>
        <taxon>Bacteria</taxon>
        <taxon>Pseudomonadati</taxon>
        <taxon>Pseudomonadota</taxon>
        <taxon>Alphaproteobacteria</taxon>
        <taxon>Sphingomonadales</taxon>
        <taxon>Sphingomonadaceae</taxon>
        <taxon>Sphingobium</taxon>
    </lineage>
</organism>
<comment type="similarity">
    <text evidence="8 9">Belongs to the TonB-dependent receptor family.</text>
</comment>
<gene>
    <name evidence="13" type="ORF">D0Z70_11100</name>
</gene>
<dbReference type="PROSITE" id="PS52016">
    <property type="entry name" value="TONB_DEPENDENT_REC_3"/>
    <property type="match status" value="1"/>
</dbReference>
<evidence type="ECO:0000256" key="7">
    <source>
        <dbReference type="ARBA" id="ARBA00023237"/>
    </source>
</evidence>
<name>A0A418YSS5_9SPHN</name>
<reference evidence="13 14" key="1">
    <citation type="submission" date="2018-08" db="EMBL/GenBank/DDBJ databases">
        <title>Sphingobium sp. EO9.</title>
        <authorList>
            <person name="Park Y."/>
            <person name="Kim K.H."/>
            <person name="Jeon C.O."/>
        </authorList>
    </citation>
    <scope>NUCLEOTIDE SEQUENCE [LARGE SCALE GENOMIC DNA]</scope>
    <source>
        <strain evidence="13 14">EO9</strain>
    </source>
</reference>
<keyword evidence="7 8" id="KW-0998">Cell outer membrane</keyword>
<dbReference type="SUPFAM" id="SSF56935">
    <property type="entry name" value="Porins"/>
    <property type="match status" value="1"/>
</dbReference>
<comment type="subcellular location">
    <subcellularLocation>
        <location evidence="1 8">Cell outer membrane</location>
        <topology evidence="1 8">Multi-pass membrane protein</topology>
    </subcellularLocation>
</comment>
<keyword evidence="5 9" id="KW-0798">TonB box</keyword>
<keyword evidence="13" id="KW-0675">Receptor</keyword>
<dbReference type="InterPro" id="IPR036942">
    <property type="entry name" value="Beta-barrel_TonB_sf"/>
</dbReference>
<evidence type="ECO:0000256" key="1">
    <source>
        <dbReference type="ARBA" id="ARBA00004571"/>
    </source>
</evidence>
<evidence type="ECO:0000256" key="3">
    <source>
        <dbReference type="ARBA" id="ARBA00022452"/>
    </source>
</evidence>
<evidence type="ECO:0000256" key="4">
    <source>
        <dbReference type="ARBA" id="ARBA00022692"/>
    </source>
</evidence>
<dbReference type="PROSITE" id="PS51257">
    <property type="entry name" value="PROKAR_LIPOPROTEIN"/>
    <property type="match status" value="1"/>
</dbReference>
<feature type="domain" description="TonB-dependent receptor plug" evidence="12">
    <location>
        <begin position="51"/>
        <end position="169"/>
    </location>
</feature>
<dbReference type="Gene3D" id="2.170.130.10">
    <property type="entry name" value="TonB-dependent receptor, plug domain"/>
    <property type="match status" value="1"/>
</dbReference>
<evidence type="ECO:0000259" key="12">
    <source>
        <dbReference type="Pfam" id="PF07715"/>
    </source>
</evidence>
<dbReference type="RefSeq" id="WP_119746304.1">
    <property type="nucleotide sequence ID" value="NZ_QVRA01000008.1"/>
</dbReference>
<dbReference type="InterPro" id="IPR000531">
    <property type="entry name" value="Beta-barrel_TonB"/>
</dbReference>
<feature type="chain" id="PRO_5019074288" evidence="10">
    <location>
        <begin position="22"/>
        <end position="879"/>
    </location>
</feature>
<dbReference type="OrthoDB" id="7051241at2"/>
<dbReference type="GO" id="GO:0009279">
    <property type="term" value="C:cell outer membrane"/>
    <property type="evidence" value="ECO:0007669"/>
    <property type="project" value="UniProtKB-SubCell"/>
</dbReference>
<dbReference type="PANTHER" id="PTHR47234">
    <property type="match status" value="1"/>
</dbReference>
<keyword evidence="4 8" id="KW-0812">Transmembrane</keyword>